<dbReference type="SUPFAM" id="SSF57492">
    <property type="entry name" value="Trefoil"/>
    <property type="match status" value="1"/>
</dbReference>
<evidence type="ECO:0000256" key="1">
    <source>
        <dbReference type="ARBA" id="ARBA00023157"/>
    </source>
</evidence>
<dbReference type="InterPro" id="IPR000519">
    <property type="entry name" value="P_trefoil_dom"/>
</dbReference>
<protein>
    <submittedName>
        <fullName evidence="4">SUIS protein</fullName>
    </submittedName>
</protein>
<dbReference type="PROSITE" id="PS51448">
    <property type="entry name" value="P_TREFOIL_2"/>
    <property type="match status" value="1"/>
</dbReference>
<dbReference type="Gene3D" id="2.60.40.1760">
    <property type="entry name" value="glycosyl hydrolase (family 31)"/>
    <property type="match status" value="1"/>
</dbReference>
<reference evidence="4 5" key="1">
    <citation type="submission" date="2019-09" db="EMBL/GenBank/DDBJ databases">
        <title>Bird 10,000 Genomes (B10K) Project - Family phase.</title>
        <authorList>
            <person name="Zhang G."/>
        </authorList>
    </citation>
    <scope>NUCLEOTIDE SEQUENCE [LARGE SCALE GENOMIC DNA]</scope>
    <source>
        <strain evidence="4">B10K-DU-012-37</strain>
    </source>
</reference>
<proteinExistence type="predicted"/>
<evidence type="ECO:0000256" key="2">
    <source>
        <dbReference type="PROSITE-ProRule" id="PRU00779"/>
    </source>
</evidence>
<dbReference type="Gene3D" id="4.10.110.10">
    <property type="entry name" value="Spasmolytic Protein, domain 1"/>
    <property type="match status" value="1"/>
</dbReference>
<organism evidence="4 5">
    <name type="scientific">Upupa epops</name>
    <name type="common">Eurasian hoopoe</name>
    <dbReference type="NCBI Taxonomy" id="57439"/>
    <lineage>
        <taxon>Eukaryota</taxon>
        <taxon>Metazoa</taxon>
        <taxon>Chordata</taxon>
        <taxon>Craniata</taxon>
        <taxon>Vertebrata</taxon>
        <taxon>Euteleostomi</taxon>
        <taxon>Archelosauria</taxon>
        <taxon>Archosauria</taxon>
        <taxon>Dinosauria</taxon>
        <taxon>Saurischia</taxon>
        <taxon>Theropoda</taxon>
        <taxon>Coelurosauria</taxon>
        <taxon>Aves</taxon>
        <taxon>Neognathae</taxon>
        <taxon>Neoaves</taxon>
        <taxon>Telluraves</taxon>
        <taxon>Coraciimorphae</taxon>
        <taxon>Bucerotiformes</taxon>
        <taxon>Upupidae</taxon>
        <taxon>Upupa</taxon>
    </lineage>
</organism>
<feature type="non-terminal residue" evidence="4">
    <location>
        <position position="1"/>
    </location>
</feature>
<feature type="non-terminal residue" evidence="4">
    <location>
        <position position="82"/>
    </location>
</feature>
<comment type="caution">
    <text evidence="4">The sequence shown here is derived from an EMBL/GenBank/DDBJ whole genome shotgun (WGS) entry which is preliminary data.</text>
</comment>
<dbReference type="AlphaFoldDB" id="A0A7K6BG17"/>
<feature type="domain" description="P-type" evidence="3">
    <location>
        <begin position="1"/>
        <end position="26"/>
    </location>
</feature>
<comment type="caution">
    <text evidence="2">Lacks conserved residue(s) required for the propagation of feature annotation.</text>
</comment>
<evidence type="ECO:0000313" key="4">
    <source>
        <dbReference type="EMBL" id="NWV00327.1"/>
    </source>
</evidence>
<keyword evidence="1" id="KW-1015">Disulfide bond</keyword>
<name>A0A7K6BG17_UPUEP</name>
<accession>A0A7K6BG17</accession>
<dbReference type="CDD" id="cd00111">
    <property type="entry name" value="Trefoil"/>
    <property type="match status" value="1"/>
</dbReference>
<dbReference type="Proteomes" id="UP000544127">
    <property type="component" value="Unassembled WGS sequence"/>
</dbReference>
<evidence type="ECO:0000259" key="3">
    <source>
        <dbReference type="PROSITE" id="PS51448"/>
    </source>
</evidence>
<sequence length="82" mass="9339">QSLCTLRGCCWSPFDDASVPWCFFSSDHGYRLEGGLHNLPNAVEATLYRLPSPSLFGKDFDSLLFTVEYQTANRFRFKVTLP</sequence>
<keyword evidence="5" id="KW-1185">Reference proteome</keyword>
<dbReference type="OrthoDB" id="5839090at2759"/>
<dbReference type="EMBL" id="VZRI01012666">
    <property type="protein sequence ID" value="NWV00327.1"/>
    <property type="molecule type" value="Genomic_DNA"/>
</dbReference>
<dbReference type="InterPro" id="IPR044913">
    <property type="entry name" value="P_trefoil_dom_sf"/>
</dbReference>
<dbReference type="Pfam" id="PF00088">
    <property type="entry name" value="Trefoil"/>
    <property type="match status" value="1"/>
</dbReference>
<evidence type="ECO:0000313" key="5">
    <source>
        <dbReference type="Proteomes" id="UP000544127"/>
    </source>
</evidence>
<gene>
    <name evidence="4" type="primary">Si_2</name>
    <name evidence="4" type="ORF">UPUEPO_R07055</name>
</gene>